<protein>
    <submittedName>
        <fullName evidence="2">Uncharacterized protein</fullName>
    </submittedName>
</protein>
<gene>
    <name evidence="2" type="ORF">NDU88_002237</name>
</gene>
<name>A0AAV7VZ37_PLEWA</name>
<evidence type="ECO:0000256" key="1">
    <source>
        <dbReference type="SAM" id="MobiDB-lite"/>
    </source>
</evidence>
<proteinExistence type="predicted"/>
<accession>A0AAV7VZ37</accession>
<keyword evidence="3" id="KW-1185">Reference proteome</keyword>
<dbReference type="AlphaFoldDB" id="A0AAV7VZ37"/>
<organism evidence="2 3">
    <name type="scientific">Pleurodeles waltl</name>
    <name type="common">Iberian ribbed newt</name>
    <dbReference type="NCBI Taxonomy" id="8319"/>
    <lineage>
        <taxon>Eukaryota</taxon>
        <taxon>Metazoa</taxon>
        <taxon>Chordata</taxon>
        <taxon>Craniata</taxon>
        <taxon>Vertebrata</taxon>
        <taxon>Euteleostomi</taxon>
        <taxon>Amphibia</taxon>
        <taxon>Batrachia</taxon>
        <taxon>Caudata</taxon>
        <taxon>Salamandroidea</taxon>
        <taxon>Salamandridae</taxon>
        <taxon>Pleurodelinae</taxon>
        <taxon>Pleurodeles</taxon>
    </lineage>
</organism>
<comment type="caution">
    <text evidence="2">The sequence shown here is derived from an EMBL/GenBank/DDBJ whole genome shotgun (WGS) entry which is preliminary data.</text>
</comment>
<dbReference type="Proteomes" id="UP001066276">
    <property type="component" value="Chromosome 1_2"/>
</dbReference>
<feature type="region of interest" description="Disordered" evidence="1">
    <location>
        <begin position="38"/>
        <end position="94"/>
    </location>
</feature>
<feature type="compositionally biased region" description="Basic and acidic residues" evidence="1">
    <location>
        <begin position="50"/>
        <end position="63"/>
    </location>
</feature>
<dbReference type="EMBL" id="JANPWB010000002">
    <property type="protein sequence ID" value="KAJ1206842.1"/>
    <property type="molecule type" value="Genomic_DNA"/>
</dbReference>
<evidence type="ECO:0000313" key="3">
    <source>
        <dbReference type="Proteomes" id="UP001066276"/>
    </source>
</evidence>
<evidence type="ECO:0000313" key="2">
    <source>
        <dbReference type="EMBL" id="KAJ1206842.1"/>
    </source>
</evidence>
<reference evidence="2" key="1">
    <citation type="journal article" date="2022" name="bioRxiv">
        <title>Sequencing and chromosome-scale assembly of the giantPleurodeles waltlgenome.</title>
        <authorList>
            <person name="Brown T."/>
            <person name="Elewa A."/>
            <person name="Iarovenko S."/>
            <person name="Subramanian E."/>
            <person name="Araus A.J."/>
            <person name="Petzold A."/>
            <person name="Susuki M."/>
            <person name="Suzuki K.-i.T."/>
            <person name="Hayashi T."/>
            <person name="Toyoda A."/>
            <person name="Oliveira C."/>
            <person name="Osipova E."/>
            <person name="Leigh N.D."/>
            <person name="Simon A."/>
            <person name="Yun M.H."/>
        </authorList>
    </citation>
    <scope>NUCLEOTIDE SEQUENCE</scope>
    <source>
        <strain evidence="2">20211129_DDA</strain>
        <tissue evidence="2">Liver</tissue>
    </source>
</reference>
<feature type="compositionally biased region" description="Basic residues" evidence="1">
    <location>
        <begin position="84"/>
        <end position="94"/>
    </location>
</feature>
<sequence>MPGKTGVPKWAIIVSVGVNMAEWQEEKCRLQSGKYVKDTGVGTETQDNQATEKEVKGQEDKIGEGVVTGSRLTGADSCELPGKTGKRKRNENKT</sequence>